<evidence type="ECO:0000313" key="2">
    <source>
        <dbReference type="EMBL" id="PRD54748.1"/>
    </source>
</evidence>
<protein>
    <recommendedName>
        <fullName evidence="4">DUF1735 domain-containing protein</fullName>
    </recommendedName>
</protein>
<keyword evidence="1" id="KW-0732">Signal</keyword>
<dbReference type="RefSeq" id="WP_105726958.1">
    <property type="nucleotide sequence ID" value="NZ_PVBS01000002.1"/>
</dbReference>
<sequence length="135" mass="15050">MKKILLAIFIGTATLAATSSCTKEYYDTVPSITMVYERTADQWEGTDNQAYLTLSVPELTEYYVQQGVVNIAYSDDGERTYKSIGTQQGAAYTFEYRVGSVTIKAEDPILGSDIFVEVPERIFIKVTLTDADFVN</sequence>
<dbReference type="EMBL" id="PVBS01000002">
    <property type="protein sequence ID" value="PRD54748.1"/>
    <property type="molecule type" value="Genomic_DNA"/>
</dbReference>
<keyword evidence="3" id="KW-1185">Reference proteome</keyword>
<dbReference type="PROSITE" id="PS51257">
    <property type="entry name" value="PROKAR_LIPOPROTEIN"/>
    <property type="match status" value="1"/>
</dbReference>
<evidence type="ECO:0000256" key="1">
    <source>
        <dbReference type="SAM" id="SignalP"/>
    </source>
</evidence>
<reference evidence="2 3" key="1">
    <citation type="submission" date="2018-02" db="EMBL/GenBank/DDBJ databases">
        <title>The draft genome of Sphingobacterium gobiense H7.</title>
        <authorList>
            <person name="Li L."/>
            <person name="Liu L."/>
            <person name="Zhang X."/>
            <person name="Wang T."/>
            <person name="Liang L."/>
        </authorList>
    </citation>
    <scope>NUCLEOTIDE SEQUENCE [LARGE SCALE GENOMIC DNA]</scope>
    <source>
        <strain evidence="2 3">ACCC 05757</strain>
    </source>
</reference>
<organism evidence="2 3">
    <name type="scientific">Sphingobacterium gobiense</name>
    <dbReference type="NCBI Taxonomy" id="1382456"/>
    <lineage>
        <taxon>Bacteria</taxon>
        <taxon>Pseudomonadati</taxon>
        <taxon>Bacteroidota</taxon>
        <taxon>Sphingobacteriia</taxon>
        <taxon>Sphingobacteriales</taxon>
        <taxon>Sphingobacteriaceae</taxon>
        <taxon>Sphingobacterium</taxon>
    </lineage>
</organism>
<feature type="signal peptide" evidence="1">
    <location>
        <begin position="1"/>
        <end position="19"/>
    </location>
</feature>
<evidence type="ECO:0008006" key="4">
    <source>
        <dbReference type="Google" id="ProtNLM"/>
    </source>
</evidence>
<accession>A0A2S9JNS1</accession>
<gene>
    <name evidence="2" type="ORF">C5749_15055</name>
</gene>
<name>A0A2S9JNS1_9SPHI</name>
<evidence type="ECO:0000313" key="3">
    <source>
        <dbReference type="Proteomes" id="UP000238642"/>
    </source>
</evidence>
<dbReference type="OrthoDB" id="672896at2"/>
<feature type="chain" id="PRO_5015629038" description="DUF1735 domain-containing protein" evidence="1">
    <location>
        <begin position="20"/>
        <end position="135"/>
    </location>
</feature>
<dbReference type="AlphaFoldDB" id="A0A2S9JNS1"/>
<dbReference type="Proteomes" id="UP000238642">
    <property type="component" value="Unassembled WGS sequence"/>
</dbReference>
<proteinExistence type="predicted"/>
<comment type="caution">
    <text evidence="2">The sequence shown here is derived from an EMBL/GenBank/DDBJ whole genome shotgun (WGS) entry which is preliminary data.</text>
</comment>